<reference evidence="4" key="2">
    <citation type="submission" date="2025-09" db="UniProtKB">
        <authorList>
            <consortium name="Ensembl"/>
        </authorList>
    </citation>
    <scope>IDENTIFICATION</scope>
</reference>
<dbReference type="AlphaFoldDB" id="A0A673I220"/>
<dbReference type="SMART" id="SM00595">
    <property type="entry name" value="MADF"/>
    <property type="match status" value="1"/>
</dbReference>
<comment type="subcellular location">
    <subcellularLocation>
        <location evidence="1">Nucleus</location>
    </subcellularLocation>
</comment>
<dbReference type="Proteomes" id="UP000472270">
    <property type="component" value="Unassembled WGS sequence"/>
</dbReference>
<dbReference type="InterPro" id="IPR004210">
    <property type="entry name" value="BESS_motif"/>
</dbReference>
<dbReference type="PANTHER" id="PTHR12243:SF48">
    <property type="entry name" value="MADF DOMAIN-CONTAINING PROTEIN"/>
    <property type="match status" value="1"/>
</dbReference>
<keyword evidence="5" id="KW-1185">Reference proteome</keyword>
<evidence type="ECO:0000313" key="5">
    <source>
        <dbReference type="Proteomes" id="UP000472270"/>
    </source>
</evidence>
<dbReference type="GO" id="GO:0005667">
    <property type="term" value="C:transcription regulator complex"/>
    <property type="evidence" value="ECO:0007669"/>
    <property type="project" value="TreeGrafter"/>
</dbReference>
<dbReference type="PROSITE" id="PS51031">
    <property type="entry name" value="BESS"/>
    <property type="match status" value="1"/>
</dbReference>
<evidence type="ECO:0000313" key="4">
    <source>
        <dbReference type="Ensembl" id="ENSSRHP00000032688.1"/>
    </source>
</evidence>
<dbReference type="Ensembl" id="ENSSRHT00000033640.1">
    <property type="protein sequence ID" value="ENSSRHP00000032688.1"/>
    <property type="gene ID" value="ENSSRHG00000016835.1"/>
</dbReference>
<evidence type="ECO:0008006" key="6">
    <source>
        <dbReference type="Google" id="ProtNLM"/>
    </source>
</evidence>
<organism evidence="4 5">
    <name type="scientific">Sinocyclocheilus rhinocerous</name>
    <dbReference type="NCBI Taxonomy" id="307959"/>
    <lineage>
        <taxon>Eukaryota</taxon>
        <taxon>Metazoa</taxon>
        <taxon>Chordata</taxon>
        <taxon>Craniata</taxon>
        <taxon>Vertebrata</taxon>
        <taxon>Euteleostomi</taxon>
        <taxon>Actinopterygii</taxon>
        <taxon>Neopterygii</taxon>
        <taxon>Teleostei</taxon>
        <taxon>Ostariophysi</taxon>
        <taxon>Cypriniformes</taxon>
        <taxon>Cyprinidae</taxon>
        <taxon>Cyprininae</taxon>
        <taxon>Sinocyclocheilus</taxon>
    </lineage>
</organism>
<accession>A0A673I220</accession>
<keyword evidence="1" id="KW-0539">Nucleus</keyword>
<dbReference type="Pfam" id="PF10545">
    <property type="entry name" value="MADF_DNA_bdg"/>
    <property type="match status" value="1"/>
</dbReference>
<evidence type="ECO:0000259" key="3">
    <source>
        <dbReference type="PROSITE" id="PS51031"/>
    </source>
</evidence>
<feature type="domain" description="BESS" evidence="3">
    <location>
        <begin position="144"/>
        <end position="166"/>
    </location>
</feature>
<dbReference type="GO" id="GO:0005634">
    <property type="term" value="C:nucleus"/>
    <property type="evidence" value="ECO:0007669"/>
    <property type="project" value="UniProtKB-SubCell"/>
</dbReference>
<evidence type="ECO:0000256" key="1">
    <source>
        <dbReference type="PROSITE-ProRule" id="PRU00371"/>
    </source>
</evidence>
<sequence length="166" mass="19381">KMEERIIVSVCGHPEINYTNSYSYRDRTNKEIAWKKNKRGNETIRRKWKGLRDTYVREKKKETEKKSGSGASQGKKWKYFAVLSFLDPFVTPRETSSNMGWGVEENRTVEYTTEVTLPGRNEDTIKRLLLECLQRTSPPPALPPTEDELFFQSLLPSLQRLPPQQK</sequence>
<feature type="domain" description="MADF" evidence="2">
    <location>
        <begin position="5"/>
        <end position="91"/>
    </location>
</feature>
<dbReference type="PANTHER" id="PTHR12243">
    <property type="entry name" value="MADF DOMAIN TRANSCRIPTION FACTOR"/>
    <property type="match status" value="1"/>
</dbReference>
<proteinExistence type="predicted"/>
<evidence type="ECO:0000259" key="2">
    <source>
        <dbReference type="PROSITE" id="PS51029"/>
    </source>
</evidence>
<dbReference type="GO" id="GO:0006357">
    <property type="term" value="P:regulation of transcription by RNA polymerase II"/>
    <property type="evidence" value="ECO:0007669"/>
    <property type="project" value="TreeGrafter"/>
</dbReference>
<reference evidence="4" key="1">
    <citation type="submission" date="2025-08" db="UniProtKB">
        <authorList>
            <consortium name="Ensembl"/>
        </authorList>
    </citation>
    <scope>IDENTIFICATION</scope>
</reference>
<name>A0A673I220_9TELE</name>
<dbReference type="GO" id="GO:0003677">
    <property type="term" value="F:DNA binding"/>
    <property type="evidence" value="ECO:0007669"/>
    <property type="project" value="InterPro"/>
</dbReference>
<dbReference type="PROSITE" id="PS51029">
    <property type="entry name" value="MADF"/>
    <property type="match status" value="1"/>
</dbReference>
<dbReference type="InterPro" id="IPR039353">
    <property type="entry name" value="TF_Adf1"/>
</dbReference>
<dbReference type="Pfam" id="PF02944">
    <property type="entry name" value="BESS"/>
    <property type="match status" value="1"/>
</dbReference>
<dbReference type="InterPro" id="IPR006578">
    <property type="entry name" value="MADF-dom"/>
</dbReference>
<protein>
    <recommendedName>
        <fullName evidence="6">MADF domain-containing protein</fullName>
    </recommendedName>
</protein>